<keyword evidence="7" id="KW-1185">Reference proteome</keyword>
<dbReference type="Gene3D" id="3.20.20.70">
    <property type="entry name" value="Aldolase class I"/>
    <property type="match status" value="1"/>
</dbReference>
<evidence type="ECO:0000256" key="4">
    <source>
        <dbReference type="ARBA" id="ARBA00049426"/>
    </source>
</evidence>
<dbReference type="PANTHER" id="PTHR31268:SF32">
    <property type="entry name" value="GALACTINOL--SUCROSE GALACTOSYLTRANSFERASE 2-RELATED"/>
    <property type="match status" value="1"/>
</dbReference>
<comment type="caution">
    <text evidence="5">The sequence shown here is derived from an EMBL/GenBank/DDBJ whole genome shotgun (WGS) entry which is preliminary data.</text>
</comment>
<dbReference type="Pfam" id="PF05691">
    <property type="entry name" value="Raffinose_syn"/>
    <property type="match status" value="1"/>
</dbReference>
<reference evidence="5" key="1">
    <citation type="submission" date="2022-10" db="EMBL/GenBank/DDBJ databases">
        <authorList>
            <person name="Chen Y."/>
            <person name="Dougan E. K."/>
            <person name="Chan C."/>
            <person name="Rhodes N."/>
            <person name="Thang M."/>
        </authorList>
    </citation>
    <scope>NUCLEOTIDE SEQUENCE</scope>
</reference>
<dbReference type="InterPro" id="IPR017853">
    <property type="entry name" value="GH"/>
</dbReference>
<dbReference type="EC" id="2.4.1.82" evidence="2"/>
<accession>A0A9P1M5D0</accession>
<evidence type="ECO:0000256" key="2">
    <source>
        <dbReference type="ARBA" id="ARBA00012708"/>
    </source>
</evidence>
<proteinExistence type="inferred from homology"/>
<organism evidence="5">
    <name type="scientific">Cladocopium goreaui</name>
    <dbReference type="NCBI Taxonomy" id="2562237"/>
    <lineage>
        <taxon>Eukaryota</taxon>
        <taxon>Sar</taxon>
        <taxon>Alveolata</taxon>
        <taxon>Dinophyceae</taxon>
        <taxon>Suessiales</taxon>
        <taxon>Symbiodiniaceae</taxon>
        <taxon>Cladocopium</taxon>
    </lineage>
</organism>
<evidence type="ECO:0000313" key="7">
    <source>
        <dbReference type="Proteomes" id="UP001152797"/>
    </source>
</evidence>
<sequence>MAWTLTPRNDGGLLDVHRSEFLVDGHRCTETLVQWKGGESSPLKELSFELFPDRGVERLLALYRFKPCWTAPKVLQKLSELPQETSFVLAQLDGRILVLCPLATQSHGGGSVCSLRGSARGLDDFELVMLSSGGPTRPLLLALELPRVRLGRAAQLAAERCALQLGDDGCLRRRKQLPAVFRRWGWCSWDAHGVKVQKWQLEAMCRHRPAWMVLDDGWQEEVHSEEWRKWLHSPQSRFEAKDFNLADLARKLAEEKIQLLVWHTLLGYWGGVAPQRGYAVVSKRPWWPQGLRCECPGEVDVWEGDFSVLEEQDFLRFYNDFYASLAAVGVAGVKCDGQFLADLLLGTASRALGEAHEAAAREHFGEQPPLISCMAMTLCRVHLSKSVLSRVSDDHAYPGVPEDDKSVAKHLWHCSMNSLWLAPYVYCDWDMLKTSEWHCNIHAVARAVAGCPVYVSDTADAFNMEVLRPLLIPGRDEVVPCTWAGLPIDRQIFEDPTSNRSPWWVVNSTTGGFIAVAFGLCDTGGDVMKETLKPSDLELGCEHACLQVDLNGRGHAAIFSQEGWDVQLHYMGFSVLALAPLQLLGQQRLAIFGLAGLWNPTGSVAVEAVDGRLRVTLLCPGPLLLWSSAAFRCTWGSSPVTLVEGLNLVEMSESEVIIGAE</sequence>
<dbReference type="OrthoDB" id="4664297at2759"/>
<dbReference type="Proteomes" id="UP001152797">
    <property type="component" value="Unassembled WGS sequence"/>
</dbReference>
<comment type="catalytic activity">
    <reaction evidence="4">
        <text>alpha-D-galactosyl-(1-&gt;3)-1D-myo-inositol + sucrose = raffinose + myo-inositol</text>
        <dbReference type="Rhea" id="RHEA:20161"/>
        <dbReference type="ChEBI" id="CHEBI:16634"/>
        <dbReference type="ChEBI" id="CHEBI:17268"/>
        <dbReference type="ChEBI" id="CHEBI:17505"/>
        <dbReference type="ChEBI" id="CHEBI:17992"/>
        <dbReference type="EC" id="2.4.1.82"/>
    </reaction>
</comment>
<dbReference type="InterPro" id="IPR013785">
    <property type="entry name" value="Aldolase_TIM"/>
</dbReference>
<protein>
    <recommendedName>
        <fullName evidence="2">galactinol--sucrose galactosyltransferase</fullName>
        <ecNumber evidence="2">2.4.1.82</ecNumber>
    </recommendedName>
</protein>
<dbReference type="GO" id="GO:0047274">
    <property type="term" value="F:galactinol-sucrose galactosyltransferase activity"/>
    <property type="evidence" value="ECO:0007669"/>
    <property type="project" value="UniProtKB-EC"/>
</dbReference>
<reference evidence="6 7" key="2">
    <citation type="submission" date="2024-05" db="EMBL/GenBank/DDBJ databases">
        <authorList>
            <person name="Chen Y."/>
            <person name="Shah S."/>
            <person name="Dougan E. K."/>
            <person name="Thang M."/>
            <person name="Chan C."/>
        </authorList>
    </citation>
    <scope>NUCLEOTIDE SEQUENCE [LARGE SCALE GENOMIC DNA]</scope>
</reference>
<evidence type="ECO:0000313" key="6">
    <source>
        <dbReference type="EMBL" id="CAL4806567.1"/>
    </source>
</evidence>
<evidence type="ECO:0000256" key="3">
    <source>
        <dbReference type="ARBA" id="ARBA00023277"/>
    </source>
</evidence>
<keyword evidence="6" id="KW-0808">Transferase</keyword>
<evidence type="ECO:0000313" key="5">
    <source>
        <dbReference type="EMBL" id="CAI4019255.1"/>
    </source>
</evidence>
<comment type="similarity">
    <text evidence="1">Belongs to the glycosyl hydrolases 36 family.</text>
</comment>
<keyword evidence="6" id="KW-0328">Glycosyltransferase</keyword>
<name>A0A9P1M5D0_9DINO</name>
<dbReference type="SUPFAM" id="SSF51445">
    <property type="entry name" value="(Trans)glycosidases"/>
    <property type="match status" value="1"/>
</dbReference>
<dbReference type="EMBL" id="CAMXCT010006739">
    <property type="protein sequence ID" value="CAI4019255.1"/>
    <property type="molecule type" value="Genomic_DNA"/>
</dbReference>
<dbReference type="PANTHER" id="PTHR31268">
    <property type="match status" value="1"/>
</dbReference>
<dbReference type="EMBL" id="CAMXCT030006739">
    <property type="protein sequence ID" value="CAL4806567.1"/>
    <property type="molecule type" value="Genomic_DNA"/>
</dbReference>
<evidence type="ECO:0000256" key="1">
    <source>
        <dbReference type="ARBA" id="ARBA00007240"/>
    </source>
</evidence>
<keyword evidence="3" id="KW-0119">Carbohydrate metabolism</keyword>
<gene>
    <name evidence="5" type="ORF">C1SCF055_LOCUS43769</name>
</gene>
<dbReference type="AlphaFoldDB" id="A0A9P1M5D0"/>
<dbReference type="InterPro" id="IPR008811">
    <property type="entry name" value="Glycosyl_hydrolases_36"/>
</dbReference>
<dbReference type="EMBL" id="CAMXCT020006739">
    <property type="protein sequence ID" value="CAL1172630.1"/>
    <property type="molecule type" value="Genomic_DNA"/>
</dbReference>